<reference evidence="1 2" key="1">
    <citation type="journal article" date="2018" name="Front. Plant Sci.">
        <title>Red Clover (Trifolium pratense) and Zigzag Clover (T. medium) - A Picture of Genomic Similarities and Differences.</title>
        <authorList>
            <person name="Dluhosova J."/>
            <person name="Istvanek J."/>
            <person name="Nedelnik J."/>
            <person name="Repkova J."/>
        </authorList>
    </citation>
    <scope>NUCLEOTIDE SEQUENCE [LARGE SCALE GENOMIC DNA]</scope>
    <source>
        <strain evidence="2">cv. 10/8</strain>
        <tissue evidence="1">Leaf</tissue>
    </source>
</reference>
<organism evidence="1 2">
    <name type="scientific">Trifolium medium</name>
    <dbReference type="NCBI Taxonomy" id="97028"/>
    <lineage>
        <taxon>Eukaryota</taxon>
        <taxon>Viridiplantae</taxon>
        <taxon>Streptophyta</taxon>
        <taxon>Embryophyta</taxon>
        <taxon>Tracheophyta</taxon>
        <taxon>Spermatophyta</taxon>
        <taxon>Magnoliopsida</taxon>
        <taxon>eudicotyledons</taxon>
        <taxon>Gunneridae</taxon>
        <taxon>Pentapetalae</taxon>
        <taxon>rosids</taxon>
        <taxon>fabids</taxon>
        <taxon>Fabales</taxon>
        <taxon>Fabaceae</taxon>
        <taxon>Papilionoideae</taxon>
        <taxon>50 kb inversion clade</taxon>
        <taxon>NPAAA clade</taxon>
        <taxon>Hologalegina</taxon>
        <taxon>IRL clade</taxon>
        <taxon>Trifolieae</taxon>
        <taxon>Trifolium</taxon>
    </lineage>
</organism>
<comment type="caution">
    <text evidence="1">The sequence shown here is derived from an EMBL/GenBank/DDBJ whole genome shotgun (WGS) entry which is preliminary data.</text>
</comment>
<evidence type="ECO:0000313" key="1">
    <source>
        <dbReference type="EMBL" id="MCI25346.1"/>
    </source>
</evidence>
<sequence length="43" mass="4875">IETRRVLPCFLVFSLGLAKRDFVRMILAARLAGSRLARATTQR</sequence>
<protein>
    <submittedName>
        <fullName evidence="1">Uncharacterized protein</fullName>
    </submittedName>
</protein>
<dbReference type="Proteomes" id="UP000265520">
    <property type="component" value="Unassembled WGS sequence"/>
</dbReference>
<name>A0A392QP80_9FABA</name>
<proteinExistence type="predicted"/>
<evidence type="ECO:0000313" key="2">
    <source>
        <dbReference type="Proteomes" id="UP000265520"/>
    </source>
</evidence>
<dbReference type="EMBL" id="LXQA010146719">
    <property type="protein sequence ID" value="MCI25346.1"/>
    <property type="molecule type" value="Genomic_DNA"/>
</dbReference>
<accession>A0A392QP80</accession>
<feature type="non-terminal residue" evidence="1">
    <location>
        <position position="1"/>
    </location>
</feature>
<keyword evidence="2" id="KW-1185">Reference proteome</keyword>
<dbReference type="AlphaFoldDB" id="A0A392QP80"/>